<name>A0A9P0H634_NEZVI</name>
<gene>
    <name evidence="2" type="ORF">NEZAVI_LOCUS6228</name>
</gene>
<proteinExistence type="predicted"/>
<organism evidence="2 3">
    <name type="scientific">Nezara viridula</name>
    <name type="common">Southern green stink bug</name>
    <name type="synonym">Cimex viridulus</name>
    <dbReference type="NCBI Taxonomy" id="85310"/>
    <lineage>
        <taxon>Eukaryota</taxon>
        <taxon>Metazoa</taxon>
        <taxon>Ecdysozoa</taxon>
        <taxon>Arthropoda</taxon>
        <taxon>Hexapoda</taxon>
        <taxon>Insecta</taxon>
        <taxon>Pterygota</taxon>
        <taxon>Neoptera</taxon>
        <taxon>Paraneoptera</taxon>
        <taxon>Hemiptera</taxon>
        <taxon>Heteroptera</taxon>
        <taxon>Panheteroptera</taxon>
        <taxon>Pentatomomorpha</taxon>
        <taxon>Pentatomoidea</taxon>
        <taxon>Pentatomidae</taxon>
        <taxon>Pentatominae</taxon>
        <taxon>Nezara</taxon>
    </lineage>
</organism>
<evidence type="ECO:0000256" key="1">
    <source>
        <dbReference type="SAM" id="MobiDB-lite"/>
    </source>
</evidence>
<evidence type="ECO:0000313" key="3">
    <source>
        <dbReference type="Proteomes" id="UP001152798"/>
    </source>
</evidence>
<protein>
    <submittedName>
        <fullName evidence="2">Uncharacterized protein</fullName>
    </submittedName>
</protein>
<feature type="region of interest" description="Disordered" evidence="1">
    <location>
        <begin position="1"/>
        <end position="29"/>
    </location>
</feature>
<feature type="compositionally biased region" description="Basic and acidic residues" evidence="1">
    <location>
        <begin position="1"/>
        <end position="26"/>
    </location>
</feature>
<dbReference type="EMBL" id="OV725079">
    <property type="protein sequence ID" value="CAH1396093.1"/>
    <property type="molecule type" value="Genomic_DNA"/>
</dbReference>
<reference evidence="2" key="1">
    <citation type="submission" date="2022-01" db="EMBL/GenBank/DDBJ databases">
        <authorList>
            <person name="King R."/>
        </authorList>
    </citation>
    <scope>NUCLEOTIDE SEQUENCE</scope>
</reference>
<sequence length="79" mass="8813">MILLQEGRRTTDRKTKDKTSSDKETDMCGGEDISKASFILLLASRALPLPSRRPGGGRHDLRAEWGYYRSVMEVICPSG</sequence>
<accession>A0A9P0H634</accession>
<keyword evidence="3" id="KW-1185">Reference proteome</keyword>
<dbReference type="Proteomes" id="UP001152798">
    <property type="component" value="Chromosome 3"/>
</dbReference>
<evidence type="ECO:0000313" key="2">
    <source>
        <dbReference type="EMBL" id="CAH1396093.1"/>
    </source>
</evidence>
<dbReference type="AlphaFoldDB" id="A0A9P0H634"/>